<accession>A0A0C3GSL5</accession>
<evidence type="ECO:0000313" key="2">
    <source>
        <dbReference type="Proteomes" id="UP000054321"/>
    </source>
</evidence>
<organism evidence="1 2">
    <name type="scientific">Oidiodendron maius (strain Zn)</name>
    <dbReference type="NCBI Taxonomy" id="913774"/>
    <lineage>
        <taxon>Eukaryota</taxon>
        <taxon>Fungi</taxon>
        <taxon>Dikarya</taxon>
        <taxon>Ascomycota</taxon>
        <taxon>Pezizomycotina</taxon>
        <taxon>Leotiomycetes</taxon>
        <taxon>Leotiomycetes incertae sedis</taxon>
        <taxon>Myxotrichaceae</taxon>
        <taxon>Oidiodendron</taxon>
    </lineage>
</organism>
<dbReference type="AlphaFoldDB" id="A0A0C3GSL5"/>
<reference evidence="1 2" key="1">
    <citation type="submission" date="2014-04" db="EMBL/GenBank/DDBJ databases">
        <authorList>
            <consortium name="DOE Joint Genome Institute"/>
            <person name="Kuo A."/>
            <person name="Martino E."/>
            <person name="Perotto S."/>
            <person name="Kohler A."/>
            <person name="Nagy L.G."/>
            <person name="Floudas D."/>
            <person name="Copeland A."/>
            <person name="Barry K.W."/>
            <person name="Cichocki N."/>
            <person name="Veneault-Fourrey C."/>
            <person name="LaButti K."/>
            <person name="Lindquist E.A."/>
            <person name="Lipzen A."/>
            <person name="Lundell T."/>
            <person name="Morin E."/>
            <person name="Murat C."/>
            <person name="Sun H."/>
            <person name="Tunlid A."/>
            <person name="Henrissat B."/>
            <person name="Grigoriev I.V."/>
            <person name="Hibbett D.S."/>
            <person name="Martin F."/>
            <person name="Nordberg H.P."/>
            <person name="Cantor M.N."/>
            <person name="Hua S.X."/>
        </authorList>
    </citation>
    <scope>NUCLEOTIDE SEQUENCE [LARGE SCALE GENOMIC DNA]</scope>
    <source>
        <strain evidence="1 2">Zn</strain>
    </source>
</reference>
<proteinExistence type="predicted"/>
<protein>
    <submittedName>
        <fullName evidence="1">Uncharacterized protein</fullName>
    </submittedName>
</protein>
<sequence length="126" mass="15048">MAHYHTTTNLPLDILSQLLLKWWILKTGHSHNGQNKEWLIPAKRIQACSWWYNHEWEVMREVFAEDIQSTAGSFKSVFRNGFGPMRRRQRRKRVLSKLFNEAEVHLTLALVQLKHALLLICRIWTR</sequence>
<name>A0A0C3GSL5_OIDMZ</name>
<dbReference type="EMBL" id="KN832895">
    <property type="protein sequence ID" value="KIM93446.1"/>
    <property type="molecule type" value="Genomic_DNA"/>
</dbReference>
<dbReference type="Proteomes" id="UP000054321">
    <property type="component" value="Unassembled WGS sequence"/>
</dbReference>
<dbReference type="HOGENOM" id="CLU_1982213_0_0_1"/>
<reference evidence="2" key="2">
    <citation type="submission" date="2015-01" db="EMBL/GenBank/DDBJ databases">
        <title>Evolutionary Origins and Diversification of the Mycorrhizal Mutualists.</title>
        <authorList>
            <consortium name="DOE Joint Genome Institute"/>
            <consortium name="Mycorrhizal Genomics Consortium"/>
            <person name="Kohler A."/>
            <person name="Kuo A."/>
            <person name="Nagy L.G."/>
            <person name="Floudas D."/>
            <person name="Copeland A."/>
            <person name="Barry K.W."/>
            <person name="Cichocki N."/>
            <person name="Veneault-Fourrey C."/>
            <person name="LaButti K."/>
            <person name="Lindquist E.A."/>
            <person name="Lipzen A."/>
            <person name="Lundell T."/>
            <person name="Morin E."/>
            <person name="Murat C."/>
            <person name="Riley R."/>
            <person name="Ohm R."/>
            <person name="Sun H."/>
            <person name="Tunlid A."/>
            <person name="Henrissat B."/>
            <person name="Grigoriev I.V."/>
            <person name="Hibbett D.S."/>
            <person name="Martin F."/>
        </authorList>
    </citation>
    <scope>NUCLEOTIDE SEQUENCE [LARGE SCALE GENOMIC DNA]</scope>
    <source>
        <strain evidence="2">Zn</strain>
    </source>
</reference>
<gene>
    <name evidence="1" type="ORF">OIDMADRAFT_35759</name>
</gene>
<evidence type="ECO:0000313" key="1">
    <source>
        <dbReference type="EMBL" id="KIM93446.1"/>
    </source>
</evidence>
<keyword evidence="2" id="KW-1185">Reference proteome</keyword>
<dbReference type="InParanoid" id="A0A0C3GSL5"/>